<dbReference type="SUPFAM" id="SSF48452">
    <property type="entry name" value="TPR-like"/>
    <property type="match status" value="1"/>
</dbReference>
<dbReference type="SUPFAM" id="SSF46894">
    <property type="entry name" value="C-terminal effector domain of the bipartite response regulators"/>
    <property type="match status" value="1"/>
</dbReference>
<reference evidence="9" key="1">
    <citation type="journal article" date="2019" name="Int. J. Syst. Evol. Microbiol.">
        <title>The Global Catalogue of Microorganisms (GCM) 10K type strain sequencing project: providing services to taxonomists for standard genome sequencing and annotation.</title>
        <authorList>
            <consortium name="The Broad Institute Genomics Platform"/>
            <consortium name="The Broad Institute Genome Sequencing Center for Infectious Disease"/>
            <person name="Wu L."/>
            <person name="Ma J."/>
        </authorList>
    </citation>
    <scope>NUCLEOTIDE SEQUENCE [LARGE SCALE GENOMIC DNA]</scope>
    <source>
        <strain evidence="9">WLHS5</strain>
    </source>
</reference>
<evidence type="ECO:0000256" key="5">
    <source>
        <dbReference type="PROSITE-ProRule" id="PRU01091"/>
    </source>
</evidence>
<dbReference type="SMART" id="SM01043">
    <property type="entry name" value="BTAD"/>
    <property type="match status" value="1"/>
</dbReference>
<keyword evidence="4" id="KW-0804">Transcription</keyword>
<name>A0ABW2LPH7_9PSEU</name>
<comment type="similarity">
    <text evidence="1">Belongs to the AfsR/DnrI/RedD regulatory family.</text>
</comment>
<evidence type="ECO:0000256" key="3">
    <source>
        <dbReference type="ARBA" id="ARBA00023125"/>
    </source>
</evidence>
<evidence type="ECO:0000256" key="2">
    <source>
        <dbReference type="ARBA" id="ARBA00023015"/>
    </source>
</evidence>
<dbReference type="CDD" id="cd15831">
    <property type="entry name" value="BTAD"/>
    <property type="match status" value="1"/>
</dbReference>
<dbReference type="InterPro" id="IPR051677">
    <property type="entry name" value="AfsR-DnrI-RedD_regulator"/>
</dbReference>
<dbReference type="Gene3D" id="1.25.40.10">
    <property type="entry name" value="Tetratricopeptide repeat domain"/>
    <property type="match status" value="1"/>
</dbReference>
<dbReference type="Pfam" id="PF03704">
    <property type="entry name" value="BTAD"/>
    <property type="match status" value="1"/>
</dbReference>
<feature type="DNA-binding region" description="OmpR/PhoB-type" evidence="5">
    <location>
        <begin position="1"/>
        <end position="91"/>
    </location>
</feature>
<dbReference type="InterPro" id="IPR036388">
    <property type="entry name" value="WH-like_DNA-bd_sf"/>
</dbReference>
<dbReference type="SUPFAM" id="SSF52540">
    <property type="entry name" value="P-loop containing nucleoside triphosphate hydrolases"/>
    <property type="match status" value="1"/>
</dbReference>
<organism evidence="8 9">
    <name type="scientific">Saccharopolyspora griseoalba</name>
    <dbReference type="NCBI Taxonomy" id="1431848"/>
    <lineage>
        <taxon>Bacteria</taxon>
        <taxon>Bacillati</taxon>
        <taxon>Actinomycetota</taxon>
        <taxon>Actinomycetes</taxon>
        <taxon>Pseudonocardiales</taxon>
        <taxon>Pseudonocardiaceae</taxon>
        <taxon>Saccharopolyspora</taxon>
    </lineage>
</organism>
<dbReference type="PROSITE" id="PS51755">
    <property type="entry name" value="OMPR_PHOB"/>
    <property type="match status" value="1"/>
</dbReference>
<dbReference type="InterPro" id="IPR016032">
    <property type="entry name" value="Sig_transdc_resp-reg_C-effctor"/>
</dbReference>
<keyword evidence="3 5" id="KW-0238">DNA-binding</keyword>
<dbReference type="InterPro" id="IPR005158">
    <property type="entry name" value="BTAD"/>
</dbReference>
<protein>
    <submittedName>
        <fullName evidence="8">BTAD domain-containing putative transcriptional regulator</fullName>
    </submittedName>
</protein>
<dbReference type="Gene3D" id="1.10.10.10">
    <property type="entry name" value="Winged helix-like DNA-binding domain superfamily/Winged helix DNA-binding domain"/>
    <property type="match status" value="1"/>
</dbReference>
<dbReference type="PANTHER" id="PTHR35807">
    <property type="entry name" value="TRANSCRIPTIONAL REGULATOR REDD-RELATED"/>
    <property type="match status" value="1"/>
</dbReference>
<proteinExistence type="inferred from homology"/>
<dbReference type="InterPro" id="IPR001867">
    <property type="entry name" value="OmpR/PhoB-type_DNA-bd"/>
</dbReference>
<dbReference type="SMART" id="SM00862">
    <property type="entry name" value="Trans_reg_C"/>
    <property type="match status" value="1"/>
</dbReference>
<evidence type="ECO:0000256" key="4">
    <source>
        <dbReference type="ARBA" id="ARBA00023163"/>
    </source>
</evidence>
<dbReference type="RefSeq" id="WP_380669655.1">
    <property type="nucleotide sequence ID" value="NZ_JBHTCJ010000008.1"/>
</dbReference>
<gene>
    <name evidence="8" type="ORF">ACFQRI_16960</name>
</gene>
<dbReference type="Gene3D" id="3.40.50.300">
    <property type="entry name" value="P-loop containing nucleotide triphosphate hydrolases"/>
    <property type="match status" value="1"/>
</dbReference>
<feature type="domain" description="OmpR/PhoB-type" evidence="7">
    <location>
        <begin position="1"/>
        <end position="91"/>
    </location>
</feature>
<evidence type="ECO:0000313" key="9">
    <source>
        <dbReference type="Proteomes" id="UP001596504"/>
    </source>
</evidence>
<dbReference type="PANTHER" id="PTHR35807:SF1">
    <property type="entry name" value="TRANSCRIPTIONAL REGULATOR REDD"/>
    <property type="match status" value="1"/>
</dbReference>
<dbReference type="InterPro" id="IPR011990">
    <property type="entry name" value="TPR-like_helical_dom_sf"/>
</dbReference>
<comment type="caution">
    <text evidence="8">The sequence shown here is derived from an EMBL/GenBank/DDBJ whole genome shotgun (WGS) entry which is preliminary data.</text>
</comment>
<evidence type="ECO:0000256" key="1">
    <source>
        <dbReference type="ARBA" id="ARBA00005820"/>
    </source>
</evidence>
<dbReference type="InterPro" id="IPR027417">
    <property type="entry name" value="P-loop_NTPase"/>
</dbReference>
<keyword evidence="2" id="KW-0805">Transcription regulation</keyword>
<feature type="region of interest" description="Disordered" evidence="6">
    <location>
        <begin position="694"/>
        <end position="714"/>
    </location>
</feature>
<evidence type="ECO:0000313" key="8">
    <source>
        <dbReference type="EMBL" id="MFC7343095.1"/>
    </source>
</evidence>
<evidence type="ECO:0000256" key="6">
    <source>
        <dbReference type="SAM" id="MobiDB-lite"/>
    </source>
</evidence>
<evidence type="ECO:0000259" key="7">
    <source>
        <dbReference type="PROSITE" id="PS51755"/>
    </source>
</evidence>
<keyword evidence="9" id="KW-1185">Reference proteome</keyword>
<sequence>MRFDVLGAVRVRGAADREVPVPGLLRQRLLALLLARANAPVPAESLATALWGERADDRAGSRLHLLVHRLRKTLGEPGRLVSDGGGYWIQVEPDELDAERFETLLDLAGSAPDAERRVDLLRQANRLWRGAPYQDLDLRELAGEAQRLAELRLESLEQLHTAELERGRHASVVAELTELARENPLRERFHALLMTALYRAGRQADALAAYQRARSALVEELGLEPGPALREIEARILAGEQFDFERPAARRTPRPAQLPHDPPGFVGREAALAELDRVSESAEVPVAVVAGTAGVGKTALVTHWAHGARERFPDGQLHADLRGYGPDHPLPTGEVLGGFLRALGVPAEAVPAAEAERAARLRTLLDQRRMLIVLDNAAAPEQVRPLLPGTSSCFAVVTSRDALAGLSARDGAHRVVLDRMQPAEARALLGERLVAVSDVELLDRLAERCARLPLALRVAAERVRRGRSTDVAELLDELTAQSRGLDAFDTGDERTSPRAVFSWSYRNLPPDAARLFRLYGFTCRHAGHRVGVFALTALLGADDVRTTRRLLDVLVRAHLITEVSSGRFEMHPLLGDYATELAAQEADHAAIIGRLLGFYLHTASLAIGQVDPGRAWRPDVPAPAVMPPLSNRESALNWLETERPNLMCVAESAARAGLHDVLTTLFGLYHDHLAGRGRCYDDADRLRELASRAGADVSDRVPRARNSRESPAAP</sequence>
<feature type="compositionally biased region" description="Basic and acidic residues" evidence="6">
    <location>
        <begin position="697"/>
        <end position="708"/>
    </location>
</feature>
<dbReference type="PRINTS" id="PR00364">
    <property type="entry name" value="DISEASERSIST"/>
</dbReference>
<accession>A0ABW2LPH7</accession>
<dbReference type="Proteomes" id="UP001596504">
    <property type="component" value="Unassembled WGS sequence"/>
</dbReference>
<dbReference type="EMBL" id="JBHTCJ010000008">
    <property type="protein sequence ID" value="MFC7343095.1"/>
    <property type="molecule type" value="Genomic_DNA"/>
</dbReference>